<feature type="region of interest" description="Disordered" evidence="7">
    <location>
        <begin position="1"/>
        <end position="31"/>
    </location>
</feature>
<name>A0AAV9WHZ4_9PEZI</name>
<sequence>MDPPVRKVETDVTAADASGESSYPPEEFRDGLAPRDSDIFLLLMGPAGSGKTTFISRCTDNKGLSQGTPWGAFGPTRPFAYMYGGDLDTASKIPRIYRCELDSSTNIYLIDTPGFGHETRKDAETLHEIADFLAKAYLSIPIHGILYFQSIRDNEMLSGGALSYVDLFKRICGEEMLRISDVTLVTTKWEAPQKALPTDLSFQQLENTEKCGTVFYWMEVVKGRSRVEGEGYYRHFTDSKESAMTLLKQFRSSRLHPSGLPNVLNIQKELVLNYNFLYETDAGAELDSHLKSRTIWDTADLKALRGAMGGASTQSTGMVPLQDRVKLHKRQDMSVGLEVLAEMERQVDVLELEAKLLEYQLERNMLSSDFKTRYSAVLRTEAKRREVDGAANQRIIDRLYNRIGALAKEAIRQGSLPQSGINLIEKYLRREPYEKSFSFNHCDDPVTFQMFEEGKREWDSLVSYNDPSSKPTLALTPTKERFKTGLWIESTLHVAARNGECAVVRELLNRLPNIRNYLVRKNGRGSTPLHLAVQSGNPEVVEMLAARMSKPDLYIQDEYGYTPLALALSHRSRELVAAITPDFRNLEGFTIATKFAFKEFLHSPPDVLTEFLSLSTRDPAFPALRTEDWNNILHIALELDTDRADICFKTIESAPARVIDGYLFNTNIYGLTPIAQAAANGRRDNILAFARRFGSRVRIREVVNRRSSLGSPFFLAATRGHLECAETLLSLGADRSQLELCGLSTDDWIKFCTGEVILRPATNNDQPTSVSGQSKPLMALTFEPMPYAVKAIEKDRRYILEKPRTELLADPKLLHNLSQHYFIPADRIPAVRAGRAKDNVALLAIKGVEAGVALYGLWLQTLRAYFGYSVLRCGSCSSPLGPKFYHCMMCPLADFCEECYNSRPGPIDLTQGLGFRRQNCNCLTYHPWVEIDMASSTFEFLEPGSIEHDRMVDKLLSRLRLQEHPPISEPFDSAMSSAPPLNPGVS</sequence>
<keyword evidence="3" id="KW-0863">Zinc-finger</keyword>
<dbReference type="PANTHER" id="PTHR24198">
    <property type="entry name" value="ANKYRIN REPEAT AND PROTEIN KINASE DOMAIN-CONTAINING PROTEIN"/>
    <property type="match status" value="1"/>
</dbReference>
<dbReference type="InterPro" id="IPR036770">
    <property type="entry name" value="Ankyrin_rpt-contain_sf"/>
</dbReference>
<feature type="compositionally biased region" description="Basic and acidic residues" evidence="7">
    <location>
        <begin position="1"/>
        <end position="10"/>
    </location>
</feature>
<dbReference type="Pfam" id="PF12796">
    <property type="entry name" value="Ank_2"/>
    <property type="match status" value="1"/>
</dbReference>
<evidence type="ECO:0000256" key="2">
    <source>
        <dbReference type="ARBA" id="ARBA00022737"/>
    </source>
</evidence>
<dbReference type="SUPFAM" id="SSF48403">
    <property type="entry name" value="Ankyrin repeat"/>
    <property type="match status" value="1"/>
</dbReference>
<accession>A0AAV9WHZ4</accession>
<dbReference type="InterPro" id="IPR027417">
    <property type="entry name" value="P-loop_NTPase"/>
</dbReference>
<dbReference type="EMBL" id="JAVHJL010000002">
    <property type="protein sequence ID" value="KAK6509142.1"/>
    <property type="molecule type" value="Genomic_DNA"/>
</dbReference>
<evidence type="ECO:0000256" key="7">
    <source>
        <dbReference type="SAM" id="MobiDB-lite"/>
    </source>
</evidence>
<keyword evidence="1" id="KW-0479">Metal-binding</keyword>
<organism evidence="8 9">
    <name type="scientific">Arthrobotrys musiformis</name>
    <dbReference type="NCBI Taxonomy" id="47236"/>
    <lineage>
        <taxon>Eukaryota</taxon>
        <taxon>Fungi</taxon>
        <taxon>Dikarya</taxon>
        <taxon>Ascomycota</taxon>
        <taxon>Pezizomycotina</taxon>
        <taxon>Orbiliomycetes</taxon>
        <taxon>Orbiliales</taxon>
        <taxon>Orbiliaceae</taxon>
        <taxon>Arthrobotrys</taxon>
    </lineage>
</organism>
<proteinExistence type="predicted"/>
<dbReference type="SUPFAM" id="SSF52540">
    <property type="entry name" value="P-loop containing nucleoside triphosphate hydrolases"/>
    <property type="match status" value="1"/>
</dbReference>
<reference evidence="8 9" key="1">
    <citation type="submission" date="2023-08" db="EMBL/GenBank/DDBJ databases">
        <authorList>
            <person name="Palmer J.M."/>
        </authorList>
    </citation>
    <scope>NUCLEOTIDE SEQUENCE [LARGE SCALE GENOMIC DNA]</scope>
    <source>
        <strain evidence="8 9">TWF481</strain>
    </source>
</reference>
<feature type="repeat" description="ANK" evidence="6">
    <location>
        <begin position="524"/>
        <end position="544"/>
    </location>
</feature>
<dbReference type="CDD" id="cd00882">
    <property type="entry name" value="Ras_like_GTPase"/>
    <property type="match status" value="1"/>
</dbReference>
<keyword evidence="4" id="KW-0862">Zinc</keyword>
<feature type="region of interest" description="Disordered" evidence="7">
    <location>
        <begin position="967"/>
        <end position="986"/>
    </location>
</feature>
<evidence type="ECO:0000313" key="9">
    <source>
        <dbReference type="Proteomes" id="UP001370758"/>
    </source>
</evidence>
<evidence type="ECO:0000256" key="5">
    <source>
        <dbReference type="ARBA" id="ARBA00023043"/>
    </source>
</evidence>
<dbReference type="PANTHER" id="PTHR24198:SF165">
    <property type="entry name" value="ANKYRIN REPEAT-CONTAINING PROTEIN-RELATED"/>
    <property type="match status" value="1"/>
</dbReference>
<evidence type="ECO:0000256" key="3">
    <source>
        <dbReference type="ARBA" id="ARBA00022771"/>
    </source>
</evidence>
<keyword evidence="5 6" id="KW-0040">ANK repeat</keyword>
<evidence type="ECO:0000256" key="6">
    <source>
        <dbReference type="PROSITE-ProRule" id="PRU00023"/>
    </source>
</evidence>
<evidence type="ECO:0000256" key="4">
    <source>
        <dbReference type="ARBA" id="ARBA00022833"/>
    </source>
</evidence>
<dbReference type="Proteomes" id="UP001370758">
    <property type="component" value="Unassembled WGS sequence"/>
</dbReference>
<dbReference type="Gene3D" id="3.30.60.90">
    <property type="match status" value="1"/>
</dbReference>
<keyword evidence="2" id="KW-0677">Repeat</keyword>
<dbReference type="PROSITE" id="PS50088">
    <property type="entry name" value="ANK_REPEAT"/>
    <property type="match status" value="1"/>
</dbReference>
<evidence type="ECO:0008006" key="10">
    <source>
        <dbReference type="Google" id="ProtNLM"/>
    </source>
</evidence>
<dbReference type="InterPro" id="IPR043145">
    <property type="entry name" value="Znf_ZZ_sf"/>
</dbReference>
<dbReference type="PROSITE" id="PS50297">
    <property type="entry name" value="ANK_REP_REGION"/>
    <property type="match status" value="1"/>
</dbReference>
<evidence type="ECO:0000256" key="1">
    <source>
        <dbReference type="ARBA" id="ARBA00022723"/>
    </source>
</evidence>
<dbReference type="Gene3D" id="3.40.50.300">
    <property type="entry name" value="P-loop containing nucleotide triphosphate hydrolases"/>
    <property type="match status" value="1"/>
</dbReference>
<dbReference type="AlphaFoldDB" id="A0AAV9WHZ4"/>
<dbReference type="InterPro" id="IPR002110">
    <property type="entry name" value="Ankyrin_rpt"/>
</dbReference>
<comment type="caution">
    <text evidence="8">The sequence shown here is derived from an EMBL/GenBank/DDBJ whole genome shotgun (WGS) entry which is preliminary data.</text>
</comment>
<gene>
    <name evidence="8" type="ORF">TWF481_003905</name>
</gene>
<protein>
    <recommendedName>
        <fullName evidence="10">G domain-containing protein</fullName>
    </recommendedName>
</protein>
<dbReference type="Gene3D" id="1.25.40.20">
    <property type="entry name" value="Ankyrin repeat-containing domain"/>
    <property type="match status" value="2"/>
</dbReference>
<dbReference type="SMART" id="SM00248">
    <property type="entry name" value="ANK"/>
    <property type="match status" value="5"/>
</dbReference>
<evidence type="ECO:0000313" key="8">
    <source>
        <dbReference type="EMBL" id="KAK6509142.1"/>
    </source>
</evidence>
<dbReference type="GO" id="GO:0008270">
    <property type="term" value="F:zinc ion binding"/>
    <property type="evidence" value="ECO:0007669"/>
    <property type="project" value="UniProtKB-KW"/>
</dbReference>
<keyword evidence="9" id="KW-1185">Reference proteome</keyword>